<dbReference type="STRING" id="947166.A0A1D1UJ98"/>
<dbReference type="PANTHER" id="PTHR11800">
    <property type="entry name" value="DNA-DIRECTED RNA POLYMERASE"/>
    <property type="match status" value="1"/>
</dbReference>
<dbReference type="InterPro" id="IPR022842">
    <property type="entry name" value="RNAP_Rpo3/Rpb3/RPAC1"/>
</dbReference>
<accession>A0A1D1UJ98</accession>
<dbReference type="GO" id="GO:0003899">
    <property type="term" value="F:DNA-directed RNA polymerase activity"/>
    <property type="evidence" value="ECO:0007669"/>
    <property type="project" value="InterPro"/>
</dbReference>
<dbReference type="GO" id="GO:0005736">
    <property type="term" value="C:RNA polymerase I complex"/>
    <property type="evidence" value="ECO:0007669"/>
    <property type="project" value="TreeGrafter"/>
</dbReference>
<dbReference type="InterPro" id="IPR011262">
    <property type="entry name" value="DNA-dir_RNA_pol_insert"/>
</dbReference>
<comment type="caution">
    <text evidence="5">The sequence shown here is derived from an EMBL/GenBank/DDBJ whole genome shotgun (WGS) entry which is preliminary data.</text>
</comment>
<keyword evidence="1" id="KW-0240">DNA-directed RNA polymerase</keyword>
<dbReference type="SMART" id="SM00662">
    <property type="entry name" value="RPOLD"/>
    <property type="match status" value="1"/>
</dbReference>
<evidence type="ECO:0000313" key="6">
    <source>
        <dbReference type="Proteomes" id="UP000186922"/>
    </source>
</evidence>
<proteinExistence type="inferred from homology"/>
<dbReference type="PANTHER" id="PTHR11800:SF13">
    <property type="entry name" value="DNA-DIRECTED RNA POLYMERASES I AND III SUBUNIT RPAC1"/>
    <property type="match status" value="1"/>
</dbReference>
<name>A0A1D1UJ98_RAMVA</name>
<dbReference type="Pfam" id="PF01000">
    <property type="entry name" value="RNA_pol_A_bac"/>
    <property type="match status" value="1"/>
</dbReference>
<gene>
    <name evidence="5" type="primary">RvY_01263-1</name>
    <name evidence="5" type="synonym">RvY_01263.1</name>
    <name evidence="5" type="ORF">RvY_01263</name>
</gene>
<organism evidence="5 6">
    <name type="scientific">Ramazzottius varieornatus</name>
    <name type="common">Water bear</name>
    <name type="synonym">Tardigrade</name>
    <dbReference type="NCBI Taxonomy" id="947166"/>
    <lineage>
        <taxon>Eukaryota</taxon>
        <taxon>Metazoa</taxon>
        <taxon>Ecdysozoa</taxon>
        <taxon>Tardigrada</taxon>
        <taxon>Eutardigrada</taxon>
        <taxon>Parachela</taxon>
        <taxon>Hypsibioidea</taxon>
        <taxon>Ramazzottiidae</taxon>
        <taxon>Ramazzottius</taxon>
    </lineage>
</organism>
<dbReference type="GO" id="GO:0005666">
    <property type="term" value="C:RNA polymerase III complex"/>
    <property type="evidence" value="ECO:0007669"/>
    <property type="project" value="TreeGrafter"/>
</dbReference>
<evidence type="ECO:0000313" key="5">
    <source>
        <dbReference type="EMBL" id="GAU88590.1"/>
    </source>
</evidence>
<dbReference type="OrthoDB" id="3784at2759"/>
<dbReference type="InterPro" id="IPR050518">
    <property type="entry name" value="Rpo3/RPB3_RNA_Pol_subunit"/>
</dbReference>
<dbReference type="Pfam" id="PF01193">
    <property type="entry name" value="RNA_pol_L"/>
    <property type="match status" value="1"/>
</dbReference>
<dbReference type="SUPFAM" id="SSF55257">
    <property type="entry name" value="RBP11-like subunits of RNA polymerase"/>
    <property type="match status" value="1"/>
</dbReference>
<dbReference type="Proteomes" id="UP000186922">
    <property type="component" value="Unassembled WGS sequence"/>
</dbReference>
<dbReference type="HAMAP" id="MF_00320">
    <property type="entry name" value="RNApol_arch_Rpo3"/>
    <property type="match status" value="1"/>
</dbReference>
<dbReference type="SUPFAM" id="SSF56553">
    <property type="entry name" value="Insert subdomain of RNA polymerase alpha subunit"/>
    <property type="match status" value="1"/>
</dbReference>
<sequence>MAAQTTYPPVQSGLSCILTRHQPALFTSNNAQELPSLMGFFTLTESSGVNVREISEDGMVLQFDLTGVEPCIANSIRRSLLCDVPSMAAETVLMYQNTSVFTDDHIGSRLGLIPFRADPRKFKFRLPRATVEHPESTLIFDLSIPATKTSSALRNARKDAKPPNVNVYSSHLKLIPHPAMKPDDEKRNVRPISENILIATLLPQQELLLKLHVVKGVGKDHAKFSPVSTAMFRPKPELRLLRNVYDEEARRLQSLTPKDLIALERDTAGQEKAVIRDSRLYTGSRGVLKDPTLSDCMQIAFRENEFEFTVESVGALQSAVLVCQAIEILKKRCEFLSLICPKEPNWNNIKAEETTDYKF</sequence>
<dbReference type="CDD" id="cd07032">
    <property type="entry name" value="RNAP_I_II_AC40"/>
    <property type="match status" value="1"/>
</dbReference>
<dbReference type="Gene3D" id="2.170.120.12">
    <property type="entry name" value="DNA-directed RNA polymerase, insert domain"/>
    <property type="match status" value="1"/>
</dbReference>
<dbReference type="GO" id="GO:0006351">
    <property type="term" value="P:DNA-templated transcription"/>
    <property type="evidence" value="ECO:0007669"/>
    <property type="project" value="InterPro"/>
</dbReference>
<comment type="similarity">
    <text evidence="3">Belongs to the archaeal Rpo3/eukaryotic RPB3 RNA polymerase subunit family.</text>
</comment>
<protein>
    <recommendedName>
        <fullName evidence="4">DNA-directed RNA polymerase RpoA/D/Rpb3-type domain-containing protein</fullName>
    </recommendedName>
</protein>
<evidence type="ECO:0000259" key="4">
    <source>
        <dbReference type="SMART" id="SM00662"/>
    </source>
</evidence>
<evidence type="ECO:0000256" key="1">
    <source>
        <dbReference type="ARBA" id="ARBA00022478"/>
    </source>
</evidence>
<dbReference type="AlphaFoldDB" id="A0A1D1UJ98"/>
<reference evidence="5 6" key="1">
    <citation type="journal article" date="2016" name="Nat. Commun.">
        <title>Extremotolerant tardigrade genome and improved radiotolerance of human cultured cells by tardigrade-unique protein.</title>
        <authorList>
            <person name="Hashimoto T."/>
            <person name="Horikawa D.D."/>
            <person name="Saito Y."/>
            <person name="Kuwahara H."/>
            <person name="Kozuka-Hata H."/>
            <person name="Shin-I T."/>
            <person name="Minakuchi Y."/>
            <person name="Ohishi K."/>
            <person name="Motoyama A."/>
            <person name="Aizu T."/>
            <person name="Enomoto A."/>
            <person name="Kondo K."/>
            <person name="Tanaka S."/>
            <person name="Hara Y."/>
            <person name="Koshikawa S."/>
            <person name="Sagara H."/>
            <person name="Miura T."/>
            <person name="Yokobori S."/>
            <person name="Miyagawa K."/>
            <person name="Suzuki Y."/>
            <person name="Kubo T."/>
            <person name="Oyama M."/>
            <person name="Kohara Y."/>
            <person name="Fujiyama A."/>
            <person name="Arakawa K."/>
            <person name="Katayama T."/>
            <person name="Toyoda A."/>
            <person name="Kunieda T."/>
        </authorList>
    </citation>
    <scope>NUCLEOTIDE SEQUENCE [LARGE SCALE GENOMIC DNA]</scope>
    <source>
        <strain evidence="5 6">YOKOZUNA-1</strain>
    </source>
</reference>
<dbReference type="Gene3D" id="3.30.1360.10">
    <property type="entry name" value="RNA polymerase, RBP11-like subunit"/>
    <property type="match status" value="1"/>
</dbReference>
<dbReference type="InterPro" id="IPR036603">
    <property type="entry name" value="RBP11-like"/>
</dbReference>
<dbReference type="InterPro" id="IPR011263">
    <property type="entry name" value="DNA-dir_RNA_pol_RpoA/D/Rpb3"/>
</dbReference>
<dbReference type="EMBL" id="BDGG01000001">
    <property type="protein sequence ID" value="GAU88590.1"/>
    <property type="molecule type" value="Genomic_DNA"/>
</dbReference>
<evidence type="ECO:0000256" key="3">
    <source>
        <dbReference type="ARBA" id="ARBA00025804"/>
    </source>
</evidence>
<evidence type="ECO:0000256" key="2">
    <source>
        <dbReference type="ARBA" id="ARBA00023163"/>
    </source>
</evidence>
<dbReference type="InterPro" id="IPR033901">
    <property type="entry name" value="RNAPI/III_AC40"/>
</dbReference>
<dbReference type="GO" id="GO:0046983">
    <property type="term" value="F:protein dimerization activity"/>
    <property type="evidence" value="ECO:0007669"/>
    <property type="project" value="InterPro"/>
</dbReference>
<feature type="domain" description="DNA-directed RNA polymerase RpoA/D/Rpb3-type" evidence="4">
    <location>
        <begin position="60"/>
        <end position="339"/>
    </location>
</feature>
<keyword evidence="2" id="KW-0804">Transcription</keyword>
<dbReference type="InterPro" id="IPR036643">
    <property type="entry name" value="RNApol_insert_sf"/>
</dbReference>
<keyword evidence="6" id="KW-1185">Reference proteome</keyword>